<comment type="function">
    <text evidence="9">Part of the twin-arginine translocation (Tat) system that transports large folded proteins containing a characteristic twin-arginine motif in their signal peptide across membranes. Together with TatC, TatB is part of a receptor directly interacting with Tat signal peptides. TatB may form an oligomeric binding site that transiently accommodates folded Tat precursor proteins before their translocation.</text>
</comment>
<dbReference type="HAMAP" id="MF_00237">
    <property type="entry name" value="TatB"/>
    <property type="match status" value="1"/>
</dbReference>
<keyword evidence="3 9" id="KW-1003">Cell membrane</keyword>
<evidence type="ECO:0000313" key="13">
    <source>
        <dbReference type="Proteomes" id="UP001549110"/>
    </source>
</evidence>
<feature type="compositionally biased region" description="Low complexity" evidence="10">
    <location>
        <begin position="159"/>
        <end position="169"/>
    </location>
</feature>
<reference evidence="12 13" key="1">
    <citation type="submission" date="2024-06" db="EMBL/GenBank/DDBJ databases">
        <title>Genomic Encyclopedia of Type Strains, Phase IV (KMG-IV): sequencing the most valuable type-strain genomes for metagenomic binning, comparative biology and taxonomic classification.</title>
        <authorList>
            <person name="Goeker M."/>
        </authorList>
    </citation>
    <scope>NUCLEOTIDE SEQUENCE [LARGE SCALE GENOMIC DNA]</scope>
    <source>
        <strain evidence="12 13">DSM 17809</strain>
    </source>
</reference>
<comment type="subunit">
    <text evidence="9">The Tat system comprises two distinct complexes: a TatABC complex, containing multiple copies of TatA, TatB and TatC subunits, and a separate TatA complex, containing only TatA subunits. Substrates initially bind to the TatABC complex, which probably triggers association of the separate TatA complex to form the active translocon.</text>
</comment>
<name>A0ABV2EDC4_9CAUL</name>
<evidence type="ECO:0000256" key="4">
    <source>
        <dbReference type="ARBA" id="ARBA00022692"/>
    </source>
</evidence>
<feature type="compositionally biased region" description="Low complexity" evidence="10">
    <location>
        <begin position="118"/>
        <end position="141"/>
    </location>
</feature>
<comment type="similarity">
    <text evidence="9">Belongs to the TatB family.</text>
</comment>
<keyword evidence="2 9" id="KW-0813">Transport</keyword>
<keyword evidence="7 9" id="KW-0811">Translocation</keyword>
<dbReference type="Pfam" id="PF02416">
    <property type="entry name" value="TatA_B_E"/>
    <property type="match status" value="1"/>
</dbReference>
<keyword evidence="5 9" id="KW-0653">Protein transport</keyword>
<evidence type="ECO:0000256" key="10">
    <source>
        <dbReference type="SAM" id="MobiDB-lite"/>
    </source>
</evidence>
<dbReference type="EMBL" id="JBEPLU010000001">
    <property type="protein sequence ID" value="MET3525020.1"/>
    <property type="molecule type" value="Genomic_DNA"/>
</dbReference>
<evidence type="ECO:0000256" key="8">
    <source>
        <dbReference type="ARBA" id="ARBA00023136"/>
    </source>
</evidence>
<keyword evidence="13" id="KW-1185">Reference proteome</keyword>
<feature type="compositionally biased region" description="Basic residues" evidence="10">
    <location>
        <begin position="170"/>
        <end position="182"/>
    </location>
</feature>
<dbReference type="Proteomes" id="UP001549110">
    <property type="component" value="Unassembled WGS sequence"/>
</dbReference>
<evidence type="ECO:0000313" key="12">
    <source>
        <dbReference type="EMBL" id="MET3525020.1"/>
    </source>
</evidence>
<evidence type="ECO:0000256" key="3">
    <source>
        <dbReference type="ARBA" id="ARBA00022475"/>
    </source>
</evidence>
<keyword evidence="4 9" id="KW-0812">Transmembrane</keyword>
<evidence type="ECO:0000256" key="1">
    <source>
        <dbReference type="ARBA" id="ARBA00004167"/>
    </source>
</evidence>
<protein>
    <recommendedName>
        <fullName evidence="9">Sec-independent protein translocase protein TatB</fullName>
    </recommendedName>
</protein>
<evidence type="ECO:0000256" key="6">
    <source>
        <dbReference type="ARBA" id="ARBA00022989"/>
    </source>
</evidence>
<keyword evidence="6 9" id="KW-1133">Transmembrane helix</keyword>
<dbReference type="PRINTS" id="PR01506">
    <property type="entry name" value="TATBPROTEIN"/>
</dbReference>
<evidence type="ECO:0000256" key="2">
    <source>
        <dbReference type="ARBA" id="ARBA00022448"/>
    </source>
</evidence>
<dbReference type="InterPro" id="IPR003369">
    <property type="entry name" value="TatA/B/E"/>
</dbReference>
<evidence type="ECO:0000256" key="9">
    <source>
        <dbReference type="HAMAP-Rule" id="MF_00237"/>
    </source>
</evidence>
<evidence type="ECO:0000256" key="11">
    <source>
        <dbReference type="SAM" id="Phobius"/>
    </source>
</evidence>
<dbReference type="NCBIfam" id="TIGR01410">
    <property type="entry name" value="tatB"/>
    <property type="match status" value="1"/>
</dbReference>
<proteinExistence type="inferred from homology"/>
<gene>
    <name evidence="9" type="primary">tatB</name>
    <name evidence="12" type="ORF">ABID41_000115</name>
</gene>
<evidence type="ECO:0000256" key="7">
    <source>
        <dbReference type="ARBA" id="ARBA00023010"/>
    </source>
</evidence>
<dbReference type="Gene3D" id="1.20.5.3310">
    <property type="match status" value="1"/>
</dbReference>
<comment type="subcellular location">
    <subcellularLocation>
        <location evidence="9">Cell membrane</location>
        <topology evidence="9">Single-pass membrane protein</topology>
    </subcellularLocation>
    <subcellularLocation>
        <location evidence="1">Membrane</location>
        <topology evidence="1">Single-pass membrane protein</topology>
    </subcellularLocation>
</comment>
<evidence type="ECO:0000256" key="5">
    <source>
        <dbReference type="ARBA" id="ARBA00022927"/>
    </source>
</evidence>
<dbReference type="RefSeq" id="WP_331927556.1">
    <property type="nucleotide sequence ID" value="NZ_JBEPLU010000001.1"/>
</dbReference>
<dbReference type="InterPro" id="IPR018448">
    <property type="entry name" value="TatB"/>
</dbReference>
<feature type="region of interest" description="Disordered" evidence="10">
    <location>
        <begin position="99"/>
        <end position="182"/>
    </location>
</feature>
<organism evidence="12 13">
    <name type="scientific">Phenylobacterium koreense</name>
    <dbReference type="NCBI Taxonomy" id="266125"/>
    <lineage>
        <taxon>Bacteria</taxon>
        <taxon>Pseudomonadati</taxon>
        <taxon>Pseudomonadota</taxon>
        <taxon>Alphaproteobacteria</taxon>
        <taxon>Caulobacterales</taxon>
        <taxon>Caulobacteraceae</taxon>
        <taxon>Phenylobacterium</taxon>
    </lineage>
</organism>
<comment type="caution">
    <text evidence="12">The sequence shown here is derived from an EMBL/GenBank/DDBJ whole genome shotgun (WGS) entry which is preliminary data.</text>
</comment>
<feature type="transmembrane region" description="Helical" evidence="11">
    <location>
        <begin position="6"/>
        <end position="23"/>
    </location>
</feature>
<keyword evidence="8 9" id="KW-0472">Membrane</keyword>
<accession>A0ABV2EDC4</accession>
<sequence>MLPEIGGLELLVIAAVALIVVGPKDLPVMLRKLGQFTAKIRGMANEFRASFDEMARQSELDELRKEVEAMRRGQAFDTAAADASNAQVDQVFKEIGDSLDGSSGSFQLHPPMSHQYDAPAEPTTTIEEIAPAPEPAAAAPEAKPRARRSTKPKAETAAKPKASSTAKPKSAAKPKSKAGAKA</sequence>